<feature type="transmembrane region" description="Helical" evidence="9">
    <location>
        <begin position="515"/>
        <end position="535"/>
    </location>
</feature>
<keyword evidence="7" id="KW-0539">Nucleus</keyword>
<protein>
    <submittedName>
        <fullName evidence="12">Uncharacterized protein</fullName>
    </submittedName>
</protein>
<dbReference type="Pfam" id="PF08781">
    <property type="entry name" value="DP"/>
    <property type="match status" value="2"/>
</dbReference>
<feature type="transmembrane region" description="Helical" evidence="9">
    <location>
        <begin position="600"/>
        <end position="622"/>
    </location>
</feature>
<dbReference type="InterPro" id="IPR008930">
    <property type="entry name" value="Terpenoid_cyclase/PrenylTrfase"/>
</dbReference>
<evidence type="ECO:0000256" key="9">
    <source>
        <dbReference type="SAM" id="Phobius"/>
    </source>
</evidence>
<evidence type="ECO:0000259" key="10">
    <source>
        <dbReference type="SMART" id="SM01138"/>
    </source>
</evidence>
<keyword evidence="9" id="KW-0812">Transmembrane</keyword>
<evidence type="ECO:0000313" key="12">
    <source>
        <dbReference type="EMBL" id="KAL3759469.1"/>
    </source>
</evidence>
<feature type="region of interest" description="Disordered" evidence="8">
    <location>
        <begin position="15"/>
        <end position="70"/>
    </location>
</feature>
<dbReference type="PANTHER" id="PTHR11764:SF20">
    <property type="entry name" value="LANOSTEROL SYNTHASE"/>
    <property type="match status" value="1"/>
</dbReference>
<evidence type="ECO:0000256" key="1">
    <source>
        <dbReference type="ARBA" id="ARBA00009755"/>
    </source>
</evidence>
<feature type="region of interest" description="Disordered" evidence="8">
    <location>
        <begin position="197"/>
        <end position="238"/>
    </location>
</feature>
<name>A0ABD3M666_9STRA</name>
<dbReference type="InterPro" id="IPR037241">
    <property type="entry name" value="E2F-DP_heterodim"/>
</dbReference>
<dbReference type="InterPro" id="IPR018333">
    <property type="entry name" value="Squalene_cyclase"/>
</dbReference>
<evidence type="ECO:0000256" key="7">
    <source>
        <dbReference type="RuleBase" id="RU003796"/>
    </source>
</evidence>
<dbReference type="SUPFAM" id="SSF48239">
    <property type="entry name" value="Terpenoid cyclases/Protein prenyltransferases"/>
    <property type="match status" value="1"/>
</dbReference>
<evidence type="ECO:0000256" key="4">
    <source>
        <dbReference type="ARBA" id="ARBA00023015"/>
    </source>
</evidence>
<dbReference type="GO" id="GO:0005634">
    <property type="term" value="C:nucleus"/>
    <property type="evidence" value="ECO:0007669"/>
    <property type="project" value="UniProtKB-SubCell"/>
</dbReference>
<dbReference type="GO" id="GO:0008610">
    <property type="term" value="P:lipid biosynthetic process"/>
    <property type="evidence" value="ECO:0007669"/>
    <property type="project" value="UniProtKB-ARBA"/>
</dbReference>
<reference evidence="12 13" key="1">
    <citation type="submission" date="2024-10" db="EMBL/GenBank/DDBJ databases">
        <title>Updated reference genomes for cyclostephanoid diatoms.</title>
        <authorList>
            <person name="Roberts W.R."/>
            <person name="Alverson A.J."/>
        </authorList>
    </citation>
    <scope>NUCLEOTIDE SEQUENCE [LARGE SCALE GENOMIC DNA]</scope>
    <source>
        <strain evidence="12 13">AJA232-27</strain>
    </source>
</reference>
<gene>
    <name evidence="12" type="ORF">ACHAWU_000768</name>
</gene>
<keyword evidence="9" id="KW-0472">Membrane</keyword>
<dbReference type="EMBL" id="JALLBG020000200">
    <property type="protein sequence ID" value="KAL3759469.1"/>
    <property type="molecule type" value="Genomic_DNA"/>
</dbReference>
<comment type="similarity">
    <text evidence="1">Belongs to the terpene cyclase/mutase family.</text>
</comment>
<dbReference type="InterPro" id="IPR036388">
    <property type="entry name" value="WH-like_DNA-bd_sf"/>
</dbReference>
<feature type="domain" description="E2F/DP family winged-helix DNA-binding" evidence="11">
    <location>
        <begin position="147"/>
        <end position="265"/>
    </location>
</feature>
<comment type="similarity">
    <text evidence="2 7">Belongs to the E2F/DP family.</text>
</comment>
<dbReference type="Proteomes" id="UP001530293">
    <property type="component" value="Unassembled WGS sequence"/>
</dbReference>
<dbReference type="Pfam" id="PF13243">
    <property type="entry name" value="SQHop_cyclase_C"/>
    <property type="match status" value="1"/>
</dbReference>
<dbReference type="SUPFAM" id="SSF46785">
    <property type="entry name" value="Winged helix' DNA-binding domain"/>
    <property type="match status" value="1"/>
</dbReference>
<keyword evidence="5 7" id="KW-0238">DNA-binding</keyword>
<dbReference type="InterPro" id="IPR036390">
    <property type="entry name" value="WH_DNA-bd_sf"/>
</dbReference>
<feature type="domain" description="Transcription factor DP C-terminal" evidence="10">
    <location>
        <begin position="297"/>
        <end position="453"/>
    </location>
</feature>
<dbReference type="SMART" id="SM01372">
    <property type="entry name" value="E2F_TDP"/>
    <property type="match status" value="1"/>
</dbReference>
<dbReference type="Gene3D" id="1.10.10.10">
    <property type="entry name" value="Winged helix-like DNA-binding domain superfamily/Winged helix DNA-binding domain"/>
    <property type="match status" value="1"/>
</dbReference>
<dbReference type="InterPro" id="IPR014889">
    <property type="entry name" value="Transc_factor_DP_C"/>
</dbReference>
<evidence type="ECO:0000256" key="3">
    <source>
        <dbReference type="ARBA" id="ARBA00022737"/>
    </source>
</evidence>
<proteinExistence type="inferred from homology"/>
<feature type="transmembrane region" description="Helical" evidence="9">
    <location>
        <begin position="678"/>
        <end position="700"/>
    </location>
</feature>
<evidence type="ECO:0000256" key="2">
    <source>
        <dbReference type="ARBA" id="ARBA00010940"/>
    </source>
</evidence>
<evidence type="ECO:0000259" key="11">
    <source>
        <dbReference type="SMART" id="SM01372"/>
    </source>
</evidence>
<dbReference type="GO" id="GO:0003677">
    <property type="term" value="F:DNA binding"/>
    <property type="evidence" value="ECO:0007669"/>
    <property type="project" value="UniProtKB-KW"/>
</dbReference>
<dbReference type="InterPro" id="IPR038168">
    <property type="entry name" value="TF_DP_C_sf"/>
</dbReference>
<evidence type="ECO:0000256" key="8">
    <source>
        <dbReference type="SAM" id="MobiDB-lite"/>
    </source>
</evidence>
<dbReference type="SUPFAM" id="SSF144074">
    <property type="entry name" value="E2F-DP heterodimerization region"/>
    <property type="match status" value="1"/>
</dbReference>
<evidence type="ECO:0000256" key="6">
    <source>
        <dbReference type="ARBA" id="ARBA00023163"/>
    </source>
</evidence>
<keyword evidence="9" id="KW-1133">Transmembrane helix</keyword>
<dbReference type="Gene3D" id="1.20.140.80">
    <property type="entry name" value="Transcription factor DP"/>
    <property type="match status" value="1"/>
</dbReference>
<keyword evidence="13" id="KW-1185">Reference proteome</keyword>
<dbReference type="Pfam" id="PF13249">
    <property type="entry name" value="SQHop_cyclase_N"/>
    <property type="match status" value="1"/>
</dbReference>
<keyword evidence="3" id="KW-0677">Repeat</keyword>
<evidence type="ECO:0000256" key="5">
    <source>
        <dbReference type="ARBA" id="ARBA00023125"/>
    </source>
</evidence>
<keyword evidence="4 7" id="KW-0805">Transcription regulation</keyword>
<evidence type="ECO:0000313" key="13">
    <source>
        <dbReference type="Proteomes" id="UP001530293"/>
    </source>
</evidence>
<comment type="subcellular location">
    <subcellularLocation>
        <location evidence="7">Nucleus</location>
    </subcellularLocation>
</comment>
<feature type="region of interest" description="Disordered" evidence="8">
    <location>
        <begin position="344"/>
        <end position="363"/>
    </location>
</feature>
<feature type="compositionally biased region" description="Low complexity" evidence="8">
    <location>
        <begin position="211"/>
        <end position="224"/>
    </location>
</feature>
<feature type="compositionally biased region" description="Basic residues" evidence="8">
    <location>
        <begin position="55"/>
        <end position="65"/>
    </location>
</feature>
<feature type="compositionally biased region" description="Polar residues" evidence="8">
    <location>
        <begin position="345"/>
        <end position="355"/>
    </location>
</feature>
<keyword evidence="6 7" id="KW-0804">Transcription</keyword>
<comment type="caution">
    <text evidence="12">The sequence shown here is derived from an EMBL/GenBank/DDBJ whole genome shotgun (WGS) entry which is preliminary data.</text>
</comment>
<dbReference type="SMART" id="SM01138">
    <property type="entry name" value="DP"/>
    <property type="match status" value="1"/>
</dbReference>
<feature type="transmembrane region" description="Helical" evidence="9">
    <location>
        <begin position="454"/>
        <end position="475"/>
    </location>
</feature>
<sequence>MVPNQIVSEQDLLDEVNGGAGDFGQNDWLHTDEGSAYPQPQCQFQHLEPLPMHPRAGRPSKKSKLRHDEVSTQHEQHLQWCQASAHHQTVASSAFTTEFSYMPQTNMSPSPLTIDPAPVSQDTSSALALASNTASESSCSLLENPYSTSRGLRQFSMKVCEKVEEKGTTTYSEVADELVRELKQAEEVISAAAIARGEVQGKKKSSKSSKKSSSSKSSKKSSSSGKPPKQNHDDKNIRRRVYDALNVLMAMDIITKNKKEITWVGLPGSSAVAVHQDHLGDGSGVTGRQVNGLSRRKRIQQLQDESTERKQSIRTKRECLQELMVQSVCFQNLLGRNHARELEVSRQQSTTQVNSGKKKSNDVKVEEEKNEKIPLPFIIINTDSKAVVQCEMCPERTNVSFDFSQPFEINDDNEILKRLGISVGDMSLSCSPLTTDLALPLHLQSLLVPSSSHYAMLMTPLFILSVSLLILSLLASHKLSKTPIQQLGQIGSRGRKYFSWNEKTTGDCGGRMCDWWLFGGSVWIRFLFGIGSLMFGHHAVEGSGEGENMFACFGVAHDATQETKGHDKNGIKKDSLSKQPKGASLGILGYDSSLGAHGPLVLAPLRASILLLAWCSVCCFLMKTHMELVRWMANKETSPHHEVTDFIVSQIVRGIRLVLTAEGSFVGRDYASHPTMNIAISTIIYASFFIAFAETSLYLLGKACMVLRLYVPRGVSHPGGPRQHKIVRMPKWKEGREHTLSKEALYVNNTKWRCAVAQDAHLDTDAKFGHAGSSRLTGEPFGRQIWTAMKSQTFPGGNEEDDLETKVKKEYCVTKVQNGDTTPTKKEGSTSIFSPIIDMLNNDKNGRPKNDLGSFVQSLLPGSNSKQDKDTTHDDGSKLIQSLASGGRSPLSFDPSKNPNSCDQIFRAQMITAYIERNDGKLPDDISFIQQNPNEKDSKRNRPKTASEAAKRGVAFYSMLQTTDGHFAGDYGGPHFLLPGIIVAWYVMGRPSVMISPADRVLMLHYLKVHQQEDGGWGTHIESPSTMFGAVICYVAVRLLGAGKDEEWVKKARDFIQKEGGAVMTSSWAKFWLCIIGCMDWKDCTGEGLKGVLALMDSPIVMDAVKKGILKNMEPSRLYDAVNVILTLQNEDGGWATYENNRGFGWYEELNPSEVFGDIMIDYSYVECSMASLTALADFHEKFPHHRTKEITFAIHRGADFMKSIQRADGSWYGSWACCFCYGCWFGIEGLIKAGESHNSPAILKCCQFLLSQQRSNGGWGEDFTSCYDKDYAQNGMQSYGDDGSGVVNTAWALMALSAAKCTDKGAIRRGVQYLMKRQLDCGDWPQEGISGVFNRACGITYTAYRNVFPIWALGRCVATYGSAIDEEH</sequence>
<dbReference type="Gene3D" id="1.50.10.20">
    <property type="match status" value="2"/>
</dbReference>
<feature type="compositionally biased region" description="Basic and acidic residues" evidence="8">
    <location>
        <begin position="866"/>
        <end position="876"/>
    </location>
</feature>
<dbReference type="PANTHER" id="PTHR11764">
    <property type="entry name" value="TERPENE CYCLASE/MUTASE FAMILY MEMBER"/>
    <property type="match status" value="1"/>
</dbReference>
<feature type="region of interest" description="Disordered" evidence="8">
    <location>
        <begin position="839"/>
        <end position="876"/>
    </location>
</feature>
<organism evidence="12 13">
    <name type="scientific">Discostella pseudostelligera</name>
    <dbReference type="NCBI Taxonomy" id="259834"/>
    <lineage>
        <taxon>Eukaryota</taxon>
        <taxon>Sar</taxon>
        <taxon>Stramenopiles</taxon>
        <taxon>Ochrophyta</taxon>
        <taxon>Bacillariophyta</taxon>
        <taxon>Coscinodiscophyceae</taxon>
        <taxon>Thalassiosirophycidae</taxon>
        <taxon>Stephanodiscales</taxon>
        <taxon>Stephanodiscaceae</taxon>
        <taxon>Discostella</taxon>
    </lineage>
</organism>
<feature type="compositionally biased region" description="Polar residues" evidence="8">
    <location>
        <begin position="855"/>
        <end position="865"/>
    </location>
</feature>
<accession>A0ABD3M666</accession>
<dbReference type="InterPro" id="IPR032697">
    <property type="entry name" value="SQ_cyclase_N"/>
</dbReference>
<dbReference type="InterPro" id="IPR032696">
    <property type="entry name" value="SQ_cyclase_C"/>
</dbReference>
<dbReference type="Pfam" id="PF02319">
    <property type="entry name" value="WHD_E2F_TDP"/>
    <property type="match status" value="1"/>
</dbReference>
<dbReference type="CDD" id="cd14458">
    <property type="entry name" value="DP_DD"/>
    <property type="match status" value="1"/>
</dbReference>
<feature type="region of interest" description="Disordered" evidence="8">
    <location>
        <begin position="924"/>
        <end position="947"/>
    </location>
</feature>
<dbReference type="InterPro" id="IPR003316">
    <property type="entry name" value="E2F_WHTH_DNA-bd_dom"/>
</dbReference>